<dbReference type="Proteomes" id="UP001178507">
    <property type="component" value="Unassembled WGS sequence"/>
</dbReference>
<comment type="caution">
    <text evidence="1">The sequence shown here is derived from an EMBL/GenBank/DDBJ whole genome shotgun (WGS) entry which is preliminary data.</text>
</comment>
<dbReference type="EMBL" id="CAUJNA010003228">
    <property type="protein sequence ID" value="CAJ1396353.1"/>
    <property type="molecule type" value="Genomic_DNA"/>
</dbReference>
<dbReference type="AlphaFoldDB" id="A0AA36NBK1"/>
<name>A0AA36NBK1_9DINO</name>
<gene>
    <name evidence="1" type="ORF">EVOR1521_LOCUS20607</name>
</gene>
<reference evidence="1" key="1">
    <citation type="submission" date="2023-08" db="EMBL/GenBank/DDBJ databases">
        <authorList>
            <person name="Chen Y."/>
            <person name="Shah S."/>
            <person name="Dougan E. K."/>
            <person name="Thang M."/>
            <person name="Chan C."/>
        </authorList>
    </citation>
    <scope>NUCLEOTIDE SEQUENCE</scope>
</reference>
<keyword evidence="2" id="KW-1185">Reference proteome</keyword>
<evidence type="ECO:0008006" key="3">
    <source>
        <dbReference type="Google" id="ProtNLM"/>
    </source>
</evidence>
<accession>A0AA36NBK1</accession>
<protein>
    <recommendedName>
        <fullName evidence="3">Cyclic nucleotide-binding domain-containing protein</fullName>
    </recommendedName>
</protein>
<organism evidence="1 2">
    <name type="scientific">Effrenium voratum</name>
    <dbReference type="NCBI Taxonomy" id="2562239"/>
    <lineage>
        <taxon>Eukaryota</taxon>
        <taxon>Sar</taxon>
        <taxon>Alveolata</taxon>
        <taxon>Dinophyceae</taxon>
        <taxon>Suessiales</taxon>
        <taxon>Symbiodiniaceae</taxon>
        <taxon>Effrenium</taxon>
    </lineage>
</organism>
<sequence length="89" mass="9790">MGMLEQAMYIAVPKYSKVSETVDVGSSCGAEQEVSLNRLGFISGLESVLYDEPSRSTCRVLAESRLLFLKRSELQALAARPRAVPRGLR</sequence>
<proteinExistence type="predicted"/>
<evidence type="ECO:0000313" key="1">
    <source>
        <dbReference type="EMBL" id="CAJ1396353.1"/>
    </source>
</evidence>
<evidence type="ECO:0000313" key="2">
    <source>
        <dbReference type="Proteomes" id="UP001178507"/>
    </source>
</evidence>